<gene>
    <name evidence="1" type="ORF">T459_32396</name>
</gene>
<comment type="caution">
    <text evidence="1">The sequence shown here is derived from an EMBL/GenBank/DDBJ whole genome shotgun (WGS) entry which is preliminary data.</text>
</comment>
<keyword evidence="2" id="KW-1185">Reference proteome</keyword>
<dbReference type="STRING" id="4072.A0A2G2Y1W3"/>
<proteinExistence type="predicted"/>
<evidence type="ECO:0000313" key="1">
    <source>
        <dbReference type="EMBL" id="PHT63710.1"/>
    </source>
</evidence>
<dbReference type="AlphaFoldDB" id="A0A2G2Y1W3"/>
<dbReference type="Gramene" id="PHT63710">
    <property type="protein sequence ID" value="PHT63710"/>
    <property type="gene ID" value="T459_32396"/>
</dbReference>
<protein>
    <submittedName>
        <fullName evidence="1">Uncharacterized protein</fullName>
    </submittedName>
</protein>
<name>A0A2G2Y1W3_CAPAN</name>
<evidence type="ECO:0000313" key="2">
    <source>
        <dbReference type="Proteomes" id="UP000222542"/>
    </source>
</evidence>
<dbReference type="EMBL" id="AYRZ02000025">
    <property type="protein sequence ID" value="PHT63710.1"/>
    <property type="molecule type" value="Genomic_DNA"/>
</dbReference>
<sequence>MPITVGVGNIISEEGYSLLMSPAAAESVWKALLGHGAIPVGKVSSTGKRASQPLGLGYNKRKAASEGECVIIGDDVEGTVVELPFLARQIPPS</sequence>
<reference evidence="1 2" key="1">
    <citation type="journal article" date="2014" name="Nat. Genet.">
        <title>Genome sequence of the hot pepper provides insights into the evolution of pungency in Capsicum species.</title>
        <authorList>
            <person name="Kim S."/>
            <person name="Park M."/>
            <person name="Yeom S.I."/>
            <person name="Kim Y.M."/>
            <person name="Lee J.M."/>
            <person name="Lee H.A."/>
            <person name="Seo E."/>
            <person name="Choi J."/>
            <person name="Cheong K."/>
            <person name="Kim K.T."/>
            <person name="Jung K."/>
            <person name="Lee G.W."/>
            <person name="Oh S.K."/>
            <person name="Bae C."/>
            <person name="Kim S.B."/>
            <person name="Lee H.Y."/>
            <person name="Kim S.Y."/>
            <person name="Kim M.S."/>
            <person name="Kang B.C."/>
            <person name="Jo Y.D."/>
            <person name="Yang H.B."/>
            <person name="Jeong H.J."/>
            <person name="Kang W.H."/>
            <person name="Kwon J.K."/>
            <person name="Shin C."/>
            <person name="Lim J.Y."/>
            <person name="Park J.H."/>
            <person name="Huh J.H."/>
            <person name="Kim J.S."/>
            <person name="Kim B.D."/>
            <person name="Cohen O."/>
            <person name="Paran I."/>
            <person name="Suh M.C."/>
            <person name="Lee S.B."/>
            <person name="Kim Y.K."/>
            <person name="Shin Y."/>
            <person name="Noh S.J."/>
            <person name="Park J."/>
            <person name="Seo Y.S."/>
            <person name="Kwon S.Y."/>
            <person name="Kim H.A."/>
            <person name="Park J.M."/>
            <person name="Kim H.J."/>
            <person name="Choi S.B."/>
            <person name="Bosland P.W."/>
            <person name="Reeves G."/>
            <person name="Jo S.H."/>
            <person name="Lee B.W."/>
            <person name="Cho H.T."/>
            <person name="Choi H.S."/>
            <person name="Lee M.S."/>
            <person name="Yu Y."/>
            <person name="Do Choi Y."/>
            <person name="Park B.S."/>
            <person name="van Deynze A."/>
            <person name="Ashrafi H."/>
            <person name="Hill T."/>
            <person name="Kim W.T."/>
            <person name="Pai H.S."/>
            <person name="Ahn H.K."/>
            <person name="Yeam I."/>
            <person name="Giovannoni J.J."/>
            <person name="Rose J.K."/>
            <person name="Sorensen I."/>
            <person name="Lee S.J."/>
            <person name="Kim R.W."/>
            <person name="Choi I.Y."/>
            <person name="Choi B.S."/>
            <person name="Lim J.S."/>
            <person name="Lee Y.H."/>
            <person name="Choi D."/>
        </authorList>
    </citation>
    <scope>NUCLEOTIDE SEQUENCE [LARGE SCALE GENOMIC DNA]</scope>
    <source>
        <strain evidence="2">cv. CM334</strain>
    </source>
</reference>
<accession>A0A2G2Y1W3</accession>
<organism evidence="1 2">
    <name type="scientific">Capsicum annuum</name>
    <name type="common">Capsicum pepper</name>
    <dbReference type="NCBI Taxonomy" id="4072"/>
    <lineage>
        <taxon>Eukaryota</taxon>
        <taxon>Viridiplantae</taxon>
        <taxon>Streptophyta</taxon>
        <taxon>Embryophyta</taxon>
        <taxon>Tracheophyta</taxon>
        <taxon>Spermatophyta</taxon>
        <taxon>Magnoliopsida</taxon>
        <taxon>eudicotyledons</taxon>
        <taxon>Gunneridae</taxon>
        <taxon>Pentapetalae</taxon>
        <taxon>asterids</taxon>
        <taxon>lamiids</taxon>
        <taxon>Solanales</taxon>
        <taxon>Solanaceae</taxon>
        <taxon>Solanoideae</taxon>
        <taxon>Capsiceae</taxon>
        <taxon>Capsicum</taxon>
    </lineage>
</organism>
<dbReference type="Proteomes" id="UP000222542">
    <property type="component" value="Unassembled WGS sequence"/>
</dbReference>
<reference evidence="1 2" key="2">
    <citation type="journal article" date="2017" name="Genome Biol.">
        <title>New reference genome sequences of hot pepper reveal the massive evolution of plant disease-resistance genes by retroduplication.</title>
        <authorList>
            <person name="Kim S."/>
            <person name="Park J."/>
            <person name="Yeom S.I."/>
            <person name="Kim Y.M."/>
            <person name="Seo E."/>
            <person name="Kim K.T."/>
            <person name="Kim M.S."/>
            <person name="Lee J.M."/>
            <person name="Cheong K."/>
            <person name="Shin H.S."/>
            <person name="Kim S.B."/>
            <person name="Han K."/>
            <person name="Lee J."/>
            <person name="Park M."/>
            <person name="Lee H.A."/>
            <person name="Lee H.Y."/>
            <person name="Lee Y."/>
            <person name="Oh S."/>
            <person name="Lee J.H."/>
            <person name="Choi E."/>
            <person name="Choi E."/>
            <person name="Lee S.E."/>
            <person name="Jeon J."/>
            <person name="Kim H."/>
            <person name="Choi G."/>
            <person name="Song H."/>
            <person name="Lee J."/>
            <person name="Lee S.C."/>
            <person name="Kwon J.K."/>
            <person name="Lee H.Y."/>
            <person name="Koo N."/>
            <person name="Hong Y."/>
            <person name="Kim R.W."/>
            <person name="Kang W.H."/>
            <person name="Huh J.H."/>
            <person name="Kang B.C."/>
            <person name="Yang T.J."/>
            <person name="Lee Y.H."/>
            <person name="Bennetzen J.L."/>
            <person name="Choi D."/>
        </authorList>
    </citation>
    <scope>NUCLEOTIDE SEQUENCE [LARGE SCALE GENOMIC DNA]</scope>
    <source>
        <strain evidence="2">cv. CM334</strain>
    </source>
</reference>